<keyword evidence="4" id="KW-1185">Reference proteome</keyword>
<dbReference type="GeneID" id="94424266"/>
<dbReference type="AlphaFoldDB" id="A0A2C6LFC1"/>
<feature type="region of interest" description="Disordered" evidence="1">
    <location>
        <begin position="521"/>
        <end position="605"/>
    </location>
</feature>
<feature type="compositionally biased region" description="Polar residues" evidence="1">
    <location>
        <begin position="593"/>
        <end position="605"/>
    </location>
</feature>
<dbReference type="EMBL" id="MIGC01000322">
    <property type="protein sequence ID" value="PHJ25296.1"/>
    <property type="molecule type" value="Genomic_DNA"/>
</dbReference>
<evidence type="ECO:0000256" key="2">
    <source>
        <dbReference type="SAM" id="Phobius"/>
    </source>
</evidence>
<feature type="region of interest" description="Disordered" evidence="1">
    <location>
        <begin position="327"/>
        <end position="359"/>
    </location>
</feature>
<evidence type="ECO:0000313" key="4">
    <source>
        <dbReference type="Proteomes" id="UP000221165"/>
    </source>
</evidence>
<feature type="compositionally biased region" description="Polar residues" evidence="1">
    <location>
        <begin position="565"/>
        <end position="579"/>
    </location>
</feature>
<dbReference type="PANTHER" id="PTHR38745">
    <property type="entry name" value="PHOSPHATASE, PUTATIVE-RELATED"/>
    <property type="match status" value="1"/>
</dbReference>
<feature type="transmembrane region" description="Helical" evidence="2">
    <location>
        <begin position="111"/>
        <end position="129"/>
    </location>
</feature>
<accession>A0A2C6LFC1</accession>
<organism evidence="3 4">
    <name type="scientific">Cystoisospora suis</name>
    <dbReference type="NCBI Taxonomy" id="483139"/>
    <lineage>
        <taxon>Eukaryota</taxon>
        <taxon>Sar</taxon>
        <taxon>Alveolata</taxon>
        <taxon>Apicomplexa</taxon>
        <taxon>Conoidasida</taxon>
        <taxon>Coccidia</taxon>
        <taxon>Eucoccidiorida</taxon>
        <taxon>Eimeriorina</taxon>
        <taxon>Sarcocystidae</taxon>
        <taxon>Cystoisospora</taxon>
    </lineage>
</organism>
<dbReference type="InterPro" id="IPR016130">
    <property type="entry name" value="Tyr_Pase_AS"/>
</dbReference>
<keyword evidence="2" id="KW-1133">Transmembrane helix</keyword>
<gene>
    <name evidence="3" type="ORF">CSUI_000848</name>
</gene>
<dbReference type="RefSeq" id="XP_067926968.1">
    <property type="nucleotide sequence ID" value="XM_068061055.1"/>
</dbReference>
<feature type="region of interest" description="Disordered" evidence="1">
    <location>
        <begin position="1"/>
        <end position="22"/>
    </location>
</feature>
<dbReference type="SUPFAM" id="SSF52799">
    <property type="entry name" value="(Phosphotyrosine protein) phosphatases II"/>
    <property type="match status" value="1"/>
</dbReference>
<dbReference type="PROSITE" id="PS00383">
    <property type="entry name" value="TYR_PHOSPHATASE_1"/>
    <property type="match status" value="1"/>
</dbReference>
<dbReference type="VEuPathDB" id="ToxoDB:CSUI_000848"/>
<dbReference type="InterPro" id="IPR029021">
    <property type="entry name" value="Prot-tyrosine_phosphatase-like"/>
</dbReference>
<reference evidence="3 4" key="1">
    <citation type="journal article" date="2017" name="Int. J. Parasitol.">
        <title>The genome of the protozoan parasite Cystoisospora suis and a reverse vaccinology approach to identify vaccine candidates.</title>
        <authorList>
            <person name="Palmieri N."/>
            <person name="Shrestha A."/>
            <person name="Ruttkowski B."/>
            <person name="Beck T."/>
            <person name="Vogl C."/>
            <person name="Tomley F."/>
            <person name="Blake D.P."/>
            <person name="Joachim A."/>
        </authorList>
    </citation>
    <scope>NUCLEOTIDE SEQUENCE [LARGE SCALE GENOMIC DNA]</scope>
    <source>
        <strain evidence="3 4">Wien I</strain>
    </source>
</reference>
<proteinExistence type="predicted"/>
<protein>
    <submittedName>
        <fullName evidence="3">Transmembrane</fullName>
    </submittedName>
</protein>
<sequence length="605" mass="64145">MELGTYSERQRQRDPLNVELETSREEAGVLAAFSHHAAASDPRLDRSSRLRSAFAGGWLGDRASGAAEDRDSFSVGGYSPYDVAYRGQAHGGSGDPFGGERHSAYTKTSRIALLLTGAAIAATTAYFFLRRPGLQAEGNGGKQLPPGDPCVVEKSPECAIYPFFDGFNPDVVRLLDANTTTSNLLFRTSMPLDPNTKHLALEDLKAAAARQAEKNALSFPADPKVIFFTFQWDGANGMLLERCEVAREACDARTHSGVGTVHWPIYGQNVSPYSLPPEIRNSLARNFTQWDGDTLEEKVEVLRRMVHVSLEDNAAMTVEGHSFFVQEESGKTAGAETDTESPSLRTEKKDPSKEGQRTRGPLVSFIHCHHGQDRTGAVAAAYKMRYLGFSLDAVFRENAVLGQHLTESVNSMMWYCLYLQTKLGLSSTQCYDVVSANPAMHFAANGMAPKVPPGVLPASLPAFDPATVSVPGTDVSSSSASTSVRAPLSGGGIPAAAHKSKVVAASPEKSVRGALQKLDVQQPVPGGAQPSPAVVDVGAGSAGASRGPSVSLSREADAGEKQKTDGSLSPGQDGGSNEESAPAESLARVPPVLSSSGVESEPLSQ</sequence>
<dbReference type="OrthoDB" id="332170at2759"/>
<evidence type="ECO:0000313" key="3">
    <source>
        <dbReference type="EMBL" id="PHJ25296.1"/>
    </source>
</evidence>
<evidence type="ECO:0000256" key="1">
    <source>
        <dbReference type="SAM" id="MobiDB-lite"/>
    </source>
</evidence>
<feature type="compositionally biased region" description="Basic and acidic residues" evidence="1">
    <location>
        <begin position="554"/>
        <end position="564"/>
    </location>
</feature>
<keyword evidence="2" id="KW-0472">Membrane</keyword>
<feature type="compositionally biased region" description="Low complexity" evidence="1">
    <location>
        <begin position="533"/>
        <end position="551"/>
    </location>
</feature>
<dbReference type="Gene3D" id="3.90.190.10">
    <property type="entry name" value="Protein tyrosine phosphatase superfamily"/>
    <property type="match status" value="1"/>
</dbReference>
<name>A0A2C6LFC1_9APIC</name>
<feature type="compositionally biased region" description="Basic and acidic residues" evidence="1">
    <location>
        <begin position="8"/>
        <end position="22"/>
    </location>
</feature>
<comment type="caution">
    <text evidence="3">The sequence shown here is derived from an EMBL/GenBank/DDBJ whole genome shotgun (WGS) entry which is preliminary data.</text>
</comment>
<dbReference type="Proteomes" id="UP000221165">
    <property type="component" value="Unassembled WGS sequence"/>
</dbReference>
<keyword evidence="2 3" id="KW-0812">Transmembrane</keyword>
<feature type="compositionally biased region" description="Basic and acidic residues" evidence="1">
    <location>
        <begin position="345"/>
        <end position="357"/>
    </location>
</feature>
<dbReference type="PANTHER" id="PTHR38745:SF2">
    <property type="entry name" value="TYROSINE SPECIFIC PROTEIN PHOSPHATASES DOMAIN-CONTAINING PROTEIN"/>
    <property type="match status" value="1"/>
</dbReference>